<evidence type="ECO:0000313" key="11">
    <source>
        <dbReference type="Proteomes" id="UP000004994"/>
    </source>
</evidence>
<dbReference type="PRINTS" id="PR00364">
    <property type="entry name" value="DISEASERSIST"/>
</dbReference>
<feature type="region of interest" description="Disordered" evidence="6">
    <location>
        <begin position="1092"/>
        <end position="1111"/>
    </location>
</feature>
<dbReference type="GO" id="GO:0005524">
    <property type="term" value="F:ATP binding"/>
    <property type="evidence" value="ECO:0007669"/>
    <property type="project" value="UniProtKB-KW"/>
</dbReference>
<dbReference type="AlphaFoldDB" id="A0A3Q7J9S8"/>
<dbReference type="InterPro" id="IPR050905">
    <property type="entry name" value="Plant_NBS-LRR"/>
</dbReference>
<name>A0A3Q7J9S8_SOLLC</name>
<feature type="domain" description="NB-ARC" evidence="7">
    <location>
        <begin position="158"/>
        <end position="321"/>
    </location>
</feature>
<dbReference type="GO" id="GO:0043531">
    <property type="term" value="F:ADP binding"/>
    <property type="evidence" value="ECO:0007669"/>
    <property type="project" value="InterPro"/>
</dbReference>
<dbReference type="PaxDb" id="4081-Solyc12g044190.1.1"/>
<feature type="domain" description="Disease resistance protein At4g27190-like leucine-rich repeats" evidence="8">
    <location>
        <begin position="775"/>
        <end position="899"/>
    </location>
</feature>
<dbReference type="SUPFAM" id="SSF52540">
    <property type="entry name" value="P-loop containing nucleoside triphosphate hydrolases"/>
    <property type="match status" value="1"/>
</dbReference>
<dbReference type="InParanoid" id="A0A3Q7J9S8"/>
<dbReference type="PANTHER" id="PTHR33463:SF198">
    <property type="entry name" value="RPP4C3"/>
    <property type="match status" value="1"/>
</dbReference>
<keyword evidence="2" id="KW-0433">Leucine-rich repeat</keyword>
<proteinExistence type="inferred from homology"/>
<dbReference type="InterPro" id="IPR042197">
    <property type="entry name" value="Apaf_helical"/>
</dbReference>
<dbReference type="InterPro" id="IPR002182">
    <property type="entry name" value="NB-ARC"/>
</dbReference>
<dbReference type="InterPro" id="IPR027417">
    <property type="entry name" value="P-loop_NTPase"/>
</dbReference>
<dbReference type="Pfam" id="PF23247">
    <property type="entry name" value="LRR_RPS2"/>
    <property type="match status" value="2"/>
</dbReference>
<dbReference type="Gene3D" id="3.80.10.10">
    <property type="entry name" value="Ribonuclease Inhibitor"/>
    <property type="match status" value="3"/>
</dbReference>
<comment type="similarity">
    <text evidence="1">Belongs to the disease resistance NB-LRR family.</text>
</comment>
<dbReference type="Pfam" id="PF00931">
    <property type="entry name" value="NB-ARC"/>
    <property type="match status" value="1"/>
</dbReference>
<reference evidence="10" key="1">
    <citation type="journal article" date="2012" name="Nature">
        <title>The tomato genome sequence provides insights into fleshy fruit evolution.</title>
        <authorList>
            <consortium name="Tomato Genome Consortium"/>
        </authorList>
    </citation>
    <scope>NUCLEOTIDE SEQUENCE [LARGE SCALE GENOMIC DNA]</scope>
    <source>
        <strain evidence="10">cv. Heinz 1706</strain>
    </source>
</reference>
<evidence type="ECO:0000256" key="5">
    <source>
        <dbReference type="ARBA" id="ARBA00022840"/>
    </source>
</evidence>
<keyword evidence="5" id="KW-0067">ATP-binding</keyword>
<evidence type="ECO:0000313" key="10">
    <source>
        <dbReference type="EnsemblPlants" id="Solyc12g044190.2.1"/>
    </source>
</evidence>
<dbReference type="Gramene" id="Solyc12g044190.2.1">
    <property type="protein sequence ID" value="Solyc12g044190.2.1"/>
    <property type="gene ID" value="Solyc12g044190.2"/>
</dbReference>
<dbReference type="InterPro" id="IPR057135">
    <property type="entry name" value="At4g27190-like_LRR"/>
</dbReference>
<dbReference type="InterPro" id="IPR055414">
    <property type="entry name" value="LRR_R13L4/SHOC2-like"/>
</dbReference>
<dbReference type="OMA" id="CEVERWE"/>
<evidence type="ECO:0000256" key="1">
    <source>
        <dbReference type="ARBA" id="ARBA00008894"/>
    </source>
</evidence>
<evidence type="ECO:0000256" key="3">
    <source>
        <dbReference type="ARBA" id="ARBA00022737"/>
    </source>
</evidence>
<feature type="compositionally biased region" description="Polar residues" evidence="6">
    <location>
        <begin position="1092"/>
        <end position="1103"/>
    </location>
</feature>
<sequence>MEFLSVFVDKVTDCLIKPVVQGIGYFVYYKRNITCMENESEKLKNIRIGVDQRAKANRRNLHVISPNVEAWFASVATITAKVADVTRRGRNEVDRYDWCPNFKSRCLLSRRAKKIALDLIELQNEGNSYAVFCYPAVENEPLPINSAEEFDSRKLQEDEVMAALNDDGVTIIGTCGLGGVGKTSLAEKIRRKAKQEELFNDVVMVIVSQQQDPKTIQEEIARGVGLTLQGDDLWSRGDLLRTRLMVHNSRTLVILDDVWEALYDLEKLGISTGSNHNYRCNVILTTRLRPVCDIMKAQKIMEIETLPEEEAWMLFKEKVGNSVDDPSLLDIAKDVSKECKGLPLAIIKVAGALKRKTKPSWEDALKRLCSADTKNIPGVHAKVYGPLRLSYDHIESDEARYLFLLCSLFEEDSDIWIEELLRYGKGLGIFSEMKNLEHARNRVCLLIEILKDSFLLSQCSDKNYVEMHDVLRDVAIYIASEEEHKFMRLSSLRTLHVINLKLEDISIIGKLVNLEILSIRDTRLDELPEEIGNLTKLIVLEFWNESKTLERISTGVLSRLIRLEELHLTRVNDSSCSILMELESLSELTALPLYECSEDVTYSKLVLPSKLTWYNIKVGSVYEDRMYDYDKSIALEVTETTPLAGWICHLLKKSEFVSSSGEGSNNVLNELQPNEFQNLKCLHLSACNLVTHIFNISRTTHEVIKFPNLYALKVIDLECLTHFCSDNVDGIEFPQLRKLTFRDLPKFQNLWPTANNFITHPNPLFHEKVSCPNLEKLYIDVANNINVLCSDQLPTAYFSKLKRLRVWNCGNLRNLMSPSVARGLLNLRNLRIVRCSSMEEVITKEEQQGEEIMTLFPLLEILILNDLPKLRHFFLTKSVTKFPFLIEVTIHKCPEMKMFVQKGITVSLESTVNNDDEVKVMFNSQVSFPNLEELTISKLESVTLCSDQLSTAYFSKLVMLHVSNCGNLRNLMSPSVARGLLNLRSLRIEGCSSMEEVITKEEQQGEEIMTLFPLLEELHLDDLPKLRYFFLTKRVTEFPFLIQVTIRECPEMKTFVQQGIFVSTPSLKWVNGGYEVKVDDLNKWTQQWFNSKEQKASQGTTNGDKSEAVDD</sequence>
<evidence type="ECO:0000259" key="9">
    <source>
        <dbReference type="Pfam" id="PF23598"/>
    </source>
</evidence>
<dbReference type="SUPFAM" id="SSF52058">
    <property type="entry name" value="L domain-like"/>
    <property type="match status" value="1"/>
</dbReference>
<evidence type="ECO:0000259" key="8">
    <source>
        <dbReference type="Pfam" id="PF23247"/>
    </source>
</evidence>
<dbReference type="Gene3D" id="1.10.8.430">
    <property type="entry name" value="Helical domain of apoptotic protease-activating factors"/>
    <property type="match status" value="1"/>
</dbReference>
<keyword evidence="3" id="KW-0677">Repeat</keyword>
<evidence type="ECO:0000256" key="4">
    <source>
        <dbReference type="ARBA" id="ARBA00022821"/>
    </source>
</evidence>
<evidence type="ECO:0000259" key="7">
    <source>
        <dbReference type="Pfam" id="PF00931"/>
    </source>
</evidence>
<dbReference type="Proteomes" id="UP000004994">
    <property type="component" value="Chromosome 12"/>
</dbReference>
<keyword evidence="11" id="KW-1185">Reference proteome</keyword>
<dbReference type="PANTHER" id="PTHR33463">
    <property type="entry name" value="NB-ARC DOMAIN-CONTAINING PROTEIN-RELATED"/>
    <property type="match status" value="1"/>
</dbReference>
<dbReference type="SUPFAM" id="SSF52047">
    <property type="entry name" value="RNI-like"/>
    <property type="match status" value="1"/>
</dbReference>
<reference evidence="10" key="2">
    <citation type="submission" date="2019-01" db="UniProtKB">
        <authorList>
            <consortium name="EnsemblPlants"/>
        </authorList>
    </citation>
    <scope>IDENTIFICATION</scope>
    <source>
        <strain evidence="10">cv. Heinz 1706</strain>
    </source>
</reference>
<dbReference type="GO" id="GO:0006952">
    <property type="term" value="P:defense response"/>
    <property type="evidence" value="ECO:0007669"/>
    <property type="project" value="UniProtKB-KW"/>
</dbReference>
<evidence type="ECO:0000256" key="2">
    <source>
        <dbReference type="ARBA" id="ARBA00022614"/>
    </source>
</evidence>
<evidence type="ECO:0000256" key="6">
    <source>
        <dbReference type="SAM" id="MobiDB-lite"/>
    </source>
</evidence>
<feature type="domain" description="Disease resistance protein At4g27190-like leucine-rich repeats" evidence="8">
    <location>
        <begin position="931"/>
        <end position="1054"/>
    </location>
</feature>
<keyword evidence="5" id="KW-0547">Nucleotide-binding</keyword>
<feature type="domain" description="Disease resistance R13L4/SHOC-2-like LRR" evidence="9">
    <location>
        <begin position="481"/>
        <end position="619"/>
    </location>
</feature>
<keyword evidence="4" id="KW-0611">Plant defense</keyword>
<dbReference type="Gene3D" id="3.40.50.300">
    <property type="entry name" value="P-loop containing nucleotide triphosphate hydrolases"/>
    <property type="match status" value="1"/>
</dbReference>
<dbReference type="InterPro" id="IPR032675">
    <property type="entry name" value="LRR_dom_sf"/>
</dbReference>
<organism evidence="10">
    <name type="scientific">Solanum lycopersicum</name>
    <name type="common">Tomato</name>
    <name type="synonym">Lycopersicon esculentum</name>
    <dbReference type="NCBI Taxonomy" id="4081"/>
    <lineage>
        <taxon>Eukaryota</taxon>
        <taxon>Viridiplantae</taxon>
        <taxon>Streptophyta</taxon>
        <taxon>Embryophyta</taxon>
        <taxon>Tracheophyta</taxon>
        <taxon>Spermatophyta</taxon>
        <taxon>Magnoliopsida</taxon>
        <taxon>eudicotyledons</taxon>
        <taxon>Gunneridae</taxon>
        <taxon>Pentapetalae</taxon>
        <taxon>asterids</taxon>
        <taxon>lamiids</taxon>
        <taxon>Solanales</taxon>
        <taxon>Solanaceae</taxon>
        <taxon>Solanoideae</taxon>
        <taxon>Solaneae</taxon>
        <taxon>Solanum</taxon>
        <taxon>Solanum subgen. Lycopersicon</taxon>
    </lineage>
</organism>
<protein>
    <submittedName>
        <fullName evidence="10">Uncharacterized protein</fullName>
    </submittedName>
</protein>
<accession>A0A3Q7J9S8</accession>
<dbReference type="EnsemblPlants" id="Solyc12g044190.2.1">
    <property type="protein sequence ID" value="Solyc12g044190.2.1"/>
    <property type="gene ID" value="Solyc12g044190.2"/>
</dbReference>
<dbReference type="Pfam" id="PF23598">
    <property type="entry name" value="LRR_14"/>
    <property type="match status" value="1"/>
</dbReference>